<dbReference type="InterPro" id="IPR003593">
    <property type="entry name" value="AAA+_ATPase"/>
</dbReference>
<dbReference type="Gene3D" id="3.40.50.300">
    <property type="entry name" value="P-loop containing nucleotide triphosphate hydrolases"/>
    <property type="match status" value="1"/>
</dbReference>
<dbReference type="PROSITE" id="PS50893">
    <property type="entry name" value="ABC_TRANSPORTER_2"/>
    <property type="match status" value="1"/>
</dbReference>
<dbReference type="InterPro" id="IPR003439">
    <property type="entry name" value="ABC_transporter-like_ATP-bd"/>
</dbReference>
<evidence type="ECO:0000256" key="4">
    <source>
        <dbReference type="ARBA" id="ARBA00022840"/>
    </source>
</evidence>
<dbReference type="InterPro" id="IPR017871">
    <property type="entry name" value="ABC_transporter-like_CS"/>
</dbReference>
<sequence length="261" mass="28139">MAAPAAPKEALVRVEDLTIAYGRKLVQRGLSFEIRRGEVLVIMGGSGCGKSSLLRHLIGLQRPAAGRIRYGEEDINDEDPQQQARLRRGFGVSFQAGALWSSMTVGENVMLPLELIGGLGTAEREQKAREKLALVGLADQFDTEPAALSGGMRKRAAIARALALEPPLLYLDEPSAGLDPLSAARLDELMLALRDAQGATLVLVTHELPSIFAVADRALFLDAERKTMTALDAPERLLQEGPPEVREFLRRGAPVEQAATA</sequence>
<dbReference type="PANTHER" id="PTHR43023:SF3">
    <property type="entry name" value="PROTEIN TRIGALACTOSYLDIACYLGLYCEROL 3, CHLOROPLASTIC"/>
    <property type="match status" value="1"/>
</dbReference>
<dbReference type="SMART" id="SM00382">
    <property type="entry name" value="AAA"/>
    <property type="match status" value="1"/>
</dbReference>
<dbReference type="InterPro" id="IPR027417">
    <property type="entry name" value="P-loop_NTPase"/>
</dbReference>
<evidence type="ECO:0000256" key="3">
    <source>
        <dbReference type="ARBA" id="ARBA00022741"/>
    </source>
</evidence>
<dbReference type="RefSeq" id="WP_290358932.1">
    <property type="nucleotide sequence ID" value="NZ_JAUHHC010000002.1"/>
</dbReference>
<proteinExistence type="predicted"/>
<keyword evidence="4 6" id="KW-0067">ATP-binding</keyword>
<dbReference type="Pfam" id="PF00005">
    <property type="entry name" value="ABC_tran"/>
    <property type="match status" value="1"/>
</dbReference>
<keyword evidence="7" id="KW-1185">Reference proteome</keyword>
<dbReference type="Proteomes" id="UP001228044">
    <property type="component" value="Unassembled WGS sequence"/>
</dbReference>
<dbReference type="GO" id="GO:0005524">
    <property type="term" value="F:ATP binding"/>
    <property type="evidence" value="ECO:0007669"/>
    <property type="project" value="UniProtKB-KW"/>
</dbReference>
<evidence type="ECO:0000256" key="1">
    <source>
        <dbReference type="ARBA" id="ARBA00022448"/>
    </source>
</evidence>
<keyword evidence="2" id="KW-1003">Cell membrane</keyword>
<reference evidence="6 7" key="1">
    <citation type="submission" date="2023-06" db="EMBL/GenBank/DDBJ databases">
        <title>Pelomonas sp. PFR6 16S ribosomal RNA gene Genome sequencing and assembly.</title>
        <authorList>
            <person name="Woo H."/>
        </authorList>
    </citation>
    <scope>NUCLEOTIDE SEQUENCE [LARGE SCALE GENOMIC DNA]</scope>
    <source>
        <strain evidence="6 7">PFR6</strain>
    </source>
</reference>
<accession>A0ABT8DRI7</accession>
<feature type="domain" description="ABC transporter" evidence="5">
    <location>
        <begin position="12"/>
        <end position="248"/>
    </location>
</feature>
<keyword evidence="2" id="KW-0472">Membrane</keyword>
<keyword evidence="1" id="KW-0813">Transport</keyword>
<dbReference type="EMBL" id="JAUHHC010000002">
    <property type="protein sequence ID" value="MDN3920646.1"/>
    <property type="molecule type" value="Genomic_DNA"/>
</dbReference>
<organism evidence="6 7">
    <name type="scientific">Roseateles violae</name>
    <dbReference type="NCBI Taxonomy" id="3058042"/>
    <lineage>
        <taxon>Bacteria</taxon>
        <taxon>Pseudomonadati</taxon>
        <taxon>Pseudomonadota</taxon>
        <taxon>Betaproteobacteria</taxon>
        <taxon>Burkholderiales</taxon>
        <taxon>Sphaerotilaceae</taxon>
        <taxon>Roseateles</taxon>
    </lineage>
</organism>
<keyword evidence="3" id="KW-0547">Nucleotide-binding</keyword>
<evidence type="ECO:0000313" key="6">
    <source>
        <dbReference type="EMBL" id="MDN3920646.1"/>
    </source>
</evidence>
<gene>
    <name evidence="6" type="ORF">QWJ38_10180</name>
</gene>
<dbReference type="SUPFAM" id="SSF52540">
    <property type="entry name" value="P-loop containing nucleoside triphosphate hydrolases"/>
    <property type="match status" value="1"/>
</dbReference>
<evidence type="ECO:0000256" key="2">
    <source>
        <dbReference type="ARBA" id="ARBA00022475"/>
    </source>
</evidence>
<protein>
    <submittedName>
        <fullName evidence="6">ATP-binding cassette domain-containing protein</fullName>
    </submittedName>
</protein>
<evidence type="ECO:0000259" key="5">
    <source>
        <dbReference type="PROSITE" id="PS50893"/>
    </source>
</evidence>
<name>A0ABT8DRI7_9BURK</name>
<dbReference type="PROSITE" id="PS00211">
    <property type="entry name" value="ABC_TRANSPORTER_1"/>
    <property type="match status" value="1"/>
</dbReference>
<comment type="caution">
    <text evidence="6">The sequence shown here is derived from an EMBL/GenBank/DDBJ whole genome shotgun (WGS) entry which is preliminary data.</text>
</comment>
<evidence type="ECO:0000313" key="7">
    <source>
        <dbReference type="Proteomes" id="UP001228044"/>
    </source>
</evidence>
<dbReference type="PANTHER" id="PTHR43023">
    <property type="entry name" value="PROTEIN TRIGALACTOSYLDIACYLGLYCEROL 3, CHLOROPLASTIC"/>
    <property type="match status" value="1"/>
</dbReference>